<evidence type="ECO:0000259" key="9">
    <source>
        <dbReference type="SMART" id="SM00092"/>
    </source>
</evidence>
<dbReference type="PANTHER" id="PTHR11437:SF10">
    <property type="entry name" value="ANGIOGENIN-RELATED"/>
    <property type="match status" value="1"/>
</dbReference>
<evidence type="ECO:0000313" key="11">
    <source>
        <dbReference type="RefSeq" id="XP_020668405.2"/>
    </source>
</evidence>
<evidence type="ECO:0000313" key="10">
    <source>
        <dbReference type="Proteomes" id="UP001652642"/>
    </source>
</evidence>
<feature type="signal peptide" evidence="8">
    <location>
        <begin position="1"/>
        <end position="28"/>
    </location>
</feature>
<gene>
    <name evidence="11" type="primary">LOC110089581</name>
</gene>
<comment type="subcellular location">
    <subcellularLocation>
        <location evidence="1">Secreted</location>
    </subcellularLocation>
</comment>
<dbReference type="OrthoDB" id="8573660at2759"/>
<evidence type="ECO:0000256" key="6">
    <source>
        <dbReference type="ARBA" id="ARBA00022801"/>
    </source>
</evidence>
<keyword evidence="10" id="KW-1185">Reference proteome</keyword>
<keyword evidence="8" id="KW-0732">Signal</keyword>
<dbReference type="Proteomes" id="UP001652642">
    <property type="component" value="Chromosome 6"/>
</dbReference>
<dbReference type="InterPro" id="IPR023411">
    <property type="entry name" value="RNaseA_AS"/>
</dbReference>
<dbReference type="InterPro" id="IPR023412">
    <property type="entry name" value="RNaseA_domain"/>
</dbReference>
<keyword evidence="4 8" id="KW-0540">Nuclease</keyword>
<dbReference type="PANTHER" id="PTHR11437">
    <property type="entry name" value="RIBONUCLEASE"/>
    <property type="match status" value="1"/>
</dbReference>
<dbReference type="Pfam" id="PF00074">
    <property type="entry name" value="RnaseA"/>
    <property type="match status" value="1"/>
</dbReference>
<proteinExistence type="inferred from homology"/>
<dbReference type="PRINTS" id="PR00794">
    <property type="entry name" value="RIBONUCLEASE"/>
</dbReference>
<organism evidence="10 11">
    <name type="scientific">Pogona vitticeps</name>
    <name type="common">central bearded dragon</name>
    <dbReference type="NCBI Taxonomy" id="103695"/>
    <lineage>
        <taxon>Eukaryota</taxon>
        <taxon>Metazoa</taxon>
        <taxon>Chordata</taxon>
        <taxon>Craniata</taxon>
        <taxon>Vertebrata</taxon>
        <taxon>Euteleostomi</taxon>
        <taxon>Lepidosauria</taxon>
        <taxon>Squamata</taxon>
        <taxon>Bifurcata</taxon>
        <taxon>Unidentata</taxon>
        <taxon>Episquamata</taxon>
        <taxon>Toxicofera</taxon>
        <taxon>Iguania</taxon>
        <taxon>Acrodonta</taxon>
        <taxon>Agamidae</taxon>
        <taxon>Amphibolurinae</taxon>
        <taxon>Pogona</taxon>
    </lineage>
</organism>
<feature type="chain" id="PRO_5044953695" evidence="8">
    <location>
        <begin position="29"/>
        <end position="146"/>
    </location>
</feature>
<evidence type="ECO:0000256" key="4">
    <source>
        <dbReference type="ARBA" id="ARBA00022722"/>
    </source>
</evidence>
<name>A0A6J0VA54_9SAUR</name>
<dbReference type="InterPro" id="IPR036816">
    <property type="entry name" value="RNaseA-like_dom_sf"/>
</dbReference>
<keyword evidence="5 8" id="KW-0255">Endonuclease</keyword>
<protein>
    <submittedName>
        <fullName evidence="11">Ribonuclease pancreatic-like</fullName>
    </submittedName>
</protein>
<dbReference type="InterPro" id="IPR001427">
    <property type="entry name" value="RNaseA"/>
</dbReference>
<evidence type="ECO:0000256" key="2">
    <source>
        <dbReference type="ARBA" id="ARBA00005600"/>
    </source>
</evidence>
<evidence type="ECO:0000256" key="8">
    <source>
        <dbReference type="RuleBase" id="RU000651"/>
    </source>
</evidence>
<dbReference type="SMART" id="SM00092">
    <property type="entry name" value="RNAse_Pc"/>
    <property type="match status" value="1"/>
</dbReference>
<feature type="domain" description="Ribonuclease A-domain" evidence="9">
    <location>
        <begin position="27"/>
        <end position="146"/>
    </location>
</feature>
<comment type="similarity">
    <text evidence="2 8">Belongs to the pancreatic ribonuclease family.</text>
</comment>
<dbReference type="Gene3D" id="3.10.130.10">
    <property type="entry name" value="Ribonuclease A-like domain"/>
    <property type="match status" value="1"/>
</dbReference>
<evidence type="ECO:0000256" key="7">
    <source>
        <dbReference type="ARBA" id="ARBA00023157"/>
    </source>
</evidence>
<evidence type="ECO:0000256" key="3">
    <source>
        <dbReference type="ARBA" id="ARBA00022525"/>
    </source>
</evidence>
<keyword evidence="3" id="KW-0964">Secreted</keyword>
<sequence length="146" mass="16510">MLPSKVSCRSLLHLAILCAVLLLHICEGQNWSSFQNKHIDYPESSAPNLNTYCDLMMKRRNLNPSRCKTRNTFVNEEAAVVKQVCVNEGTHYKSNLYDSIQSFKMVDCRNVGGTAPDSCRYVGTQQDARIRVACENNQPVHFEAVL</sequence>
<keyword evidence="6 8" id="KW-0378">Hydrolase</keyword>
<dbReference type="CDD" id="cd06265">
    <property type="entry name" value="RNase_A_canonical"/>
    <property type="match status" value="1"/>
</dbReference>
<keyword evidence="7" id="KW-1015">Disulfide bond</keyword>
<evidence type="ECO:0000256" key="1">
    <source>
        <dbReference type="ARBA" id="ARBA00004613"/>
    </source>
</evidence>
<evidence type="ECO:0000256" key="5">
    <source>
        <dbReference type="ARBA" id="ARBA00022759"/>
    </source>
</evidence>
<dbReference type="PROSITE" id="PS00127">
    <property type="entry name" value="RNASE_PANCREATIC"/>
    <property type="match status" value="1"/>
</dbReference>
<dbReference type="SUPFAM" id="SSF54076">
    <property type="entry name" value="RNase A-like"/>
    <property type="match status" value="1"/>
</dbReference>
<dbReference type="GeneID" id="110089581"/>
<reference evidence="11" key="1">
    <citation type="submission" date="2025-08" db="UniProtKB">
        <authorList>
            <consortium name="RefSeq"/>
        </authorList>
    </citation>
    <scope>IDENTIFICATION</scope>
</reference>
<accession>A0A6J0VA54</accession>
<dbReference type="RefSeq" id="XP_020668405.2">
    <property type="nucleotide sequence ID" value="XM_020812746.2"/>
</dbReference>